<feature type="non-terminal residue" evidence="1">
    <location>
        <position position="38"/>
    </location>
</feature>
<proteinExistence type="predicted"/>
<dbReference type="EMBL" id="UINC01011983">
    <property type="protein sequence ID" value="SVA52571.1"/>
    <property type="molecule type" value="Genomic_DNA"/>
</dbReference>
<organism evidence="1">
    <name type="scientific">marine metagenome</name>
    <dbReference type="NCBI Taxonomy" id="408172"/>
    <lineage>
        <taxon>unclassified sequences</taxon>
        <taxon>metagenomes</taxon>
        <taxon>ecological metagenomes</taxon>
    </lineage>
</organism>
<evidence type="ECO:0000313" key="1">
    <source>
        <dbReference type="EMBL" id="SVA52571.1"/>
    </source>
</evidence>
<protein>
    <submittedName>
        <fullName evidence="1">Uncharacterized protein</fullName>
    </submittedName>
</protein>
<dbReference type="AlphaFoldDB" id="A0A381WJU8"/>
<sequence length="38" mass="4595">MELLPIDEQVKRPTSLLLLEKDLCCKRHMLLYKQILRL</sequence>
<name>A0A381WJU8_9ZZZZ</name>
<reference evidence="1" key="1">
    <citation type="submission" date="2018-05" db="EMBL/GenBank/DDBJ databases">
        <authorList>
            <person name="Lanie J.A."/>
            <person name="Ng W.-L."/>
            <person name="Kazmierczak K.M."/>
            <person name="Andrzejewski T.M."/>
            <person name="Davidsen T.M."/>
            <person name="Wayne K.J."/>
            <person name="Tettelin H."/>
            <person name="Glass J.I."/>
            <person name="Rusch D."/>
            <person name="Podicherti R."/>
            <person name="Tsui H.-C.T."/>
            <person name="Winkler M.E."/>
        </authorList>
    </citation>
    <scope>NUCLEOTIDE SEQUENCE</scope>
</reference>
<gene>
    <name evidence="1" type="ORF">METZ01_LOCUS105425</name>
</gene>
<accession>A0A381WJU8</accession>